<keyword evidence="6" id="KW-0963">Cytoplasm</keyword>
<dbReference type="InterPro" id="IPR051472">
    <property type="entry name" value="T3SS_Stator/FliH"/>
</dbReference>
<keyword evidence="5" id="KW-0813">Transport</keyword>
<accession>A0AAE9YSM5</accession>
<reference evidence="12 13" key="1">
    <citation type="journal article" date="2015" name="Genome Announc.">
        <title>Draft Genome Sequences of Marine Isolates of Thalassomonas viridans and Thalassomonas actiniarum.</title>
        <authorList>
            <person name="Olonade I."/>
            <person name="van Zyl L.J."/>
            <person name="Trindade M."/>
        </authorList>
    </citation>
    <scope>NUCLEOTIDE SEQUENCE [LARGE SCALE GENOMIC DNA]</scope>
    <source>
        <strain evidence="12 13">A5K-106</strain>
    </source>
</reference>
<dbReference type="InterPro" id="IPR018035">
    <property type="entry name" value="Flagellar_FliH/T3SS_HrpE"/>
</dbReference>
<evidence type="ECO:0000256" key="5">
    <source>
        <dbReference type="ARBA" id="ARBA00022448"/>
    </source>
</evidence>
<keyword evidence="13" id="KW-1185">Reference proteome</keyword>
<gene>
    <name evidence="12" type="primary">fliH</name>
    <name evidence="12" type="ORF">SG35_007595</name>
</gene>
<evidence type="ECO:0000256" key="10">
    <source>
        <dbReference type="SAM" id="MobiDB-lite"/>
    </source>
</evidence>
<feature type="region of interest" description="Disordered" evidence="10">
    <location>
        <begin position="32"/>
        <end position="66"/>
    </location>
</feature>
<dbReference type="GO" id="GO:0015031">
    <property type="term" value="P:protein transport"/>
    <property type="evidence" value="ECO:0007669"/>
    <property type="project" value="UniProtKB-KW"/>
</dbReference>
<evidence type="ECO:0000256" key="7">
    <source>
        <dbReference type="ARBA" id="ARBA00022795"/>
    </source>
</evidence>
<protein>
    <recommendedName>
        <fullName evidence="4">Flagellar assembly protein FliH</fullName>
    </recommendedName>
</protein>
<dbReference type="AlphaFoldDB" id="A0AAE9YSM5"/>
<dbReference type="PANTHER" id="PTHR34982:SF1">
    <property type="entry name" value="FLAGELLAR ASSEMBLY PROTEIN FLIH"/>
    <property type="match status" value="1"/>
</dbReference>
<comment type="subcellular location">
    <subcellularLocation>
        <location evidence="2">Cytoplasm</location>
    </subcellularLocation>
</comment>
<feature type="domain" description="Flagellar assembly protein FliH/Type III secretion system HrpE" evidence="11">
    <location>
        <begin position="134"/>
        <end position="255"/>
    </location>
</feature>
<name>A0AAE9YSM5_9GAMM</name>
<dbReference type="Proteomes" id="UP000032568">
    <property type="component" value="Chromosome"/>
</dbReference>
<dbReference type="GO" id="GO:0009288">
    <property type="term" value="C:bacterial-type flagellum"/>
    <property type="evidence" value="ECO:0007669"/>
    <property type="project" value="InterPro"/>
</dbReference>
<keyword evidence="12" id="KW-0969">Cilium</keyword>
<evidence type="ECO:0000256" key="6">
    <source>
        <dbReference type="ARBA" id="ARBA00022490"/>
    </source>
</evidence>
<dbReference type="GO" id="GO:0071973">
    <property type="term" value="P:bacterial-type flagellum-dependent cell motility"/>
    <property type="evidence" value="ECO:0007669"/>
    <property type="project" value="InterPro"/>
</dbReference>
<evidence type="ECO:0000256" key="4">
    <source>
        <dbReference type="ARBA" id="ARBA00016507"/>
    </source>
</evidence>
<dbReference type="InterPro" id="IPR000563">
    <property type="entry name" value="Flag_FliH"/>
</dbReference>
<dbReference type="GO" id="GO:0003774">
    <property type="term" value="F:cytoskeletal motor activity"/>
    <property type="evidence" value="ECO:0007669"/>
    <property type="project" value="InterPro"/>
</dbReference>
<evidence type="ECO:0000259" key="11">
    <source>
        <dbReference type="Pfam" id="PF02108"/>
    </source>
</evidence>
<dbReference type="PANTHER" id="PTHR34982">
    <property type="entry name" value="YOP PROTEINS TRANSLOCATION PROTEIN L"/>
    <property type="match status" value="1"/>
</dbReference>
<evidence type="ECO:0000256" key="1">
    <source>
        <dbReference type="ARBA" id="ARBA00003041"/>
    </source>
</evidence>
<evidence type="ECO:0000256" key="9">
    <source>
        <dbReference type="ARBA" id="ARBA00023225"/>
    </source>
</evidence>
<comment type="function">
    <text evidence="1">Needed for flagellar regrowth and assembly.</text>
</comment>
<evidence type="ECO:0000313" key="12">
    <source>
        <dbReference type="EMBL" id="WDE00491.1"/>
    </source>
</evidence>
<dbReference type="RefSeq" id="WP_053042752.1">
    <property type="nucleotide sequence ID" value="NZ_CP059735.1"/>
</dbReference>
<dbReference type="Pfam" id="PF02108">
    <property type="entry name" value="FliH"/>
    <property type="match status" value="1"/>
</dbReference>
<evidence type="ECO:0000256" key="2">
    <source>
        <dbReference type="ARBA" id="ARBA00004496"/>
    </source>
</evidence>
<keyword evidence="7" id="KW-1005">Bacterial flagellum biogenesis</keyword>
<keyword evidence="9" id="KW-1006">Bacterial flagellum protein export</keyword>
<evidence type="ECO:0000256" key="3">
    <source>
        <dbReference type="ARBA" id="ARBA00006602"/>
    </source>
</evidence>
<keyword evidence="8" id="KW-0653">Protein transport</keyword>
<dbReference type="KEGG" id="tact:SG35_007595"/>
<sequence>MSNDIRPTVHQVIKKQSEEGLDVWPLPTVEKPLTAEEEAKTNAIGKKSNWRYEPPEEIEVEEPQPLTAEEIEEIRQAAHEEGFSQGKEEGFAKGYEEGKVKGHEEGLGKGHEEGMASGLEAGKETIDGLSQNWQMMIDQLHHPMANVDKNIEEQLLALVAQLTEAVVLQEAKTNPDILMAAISTGIKALPGQEAQTQIHLHPEDIRLVEQQFGREHIHESGWRLLPAPQLERGSCQIENSTSNIDLQIKSRLKQVLDSFLEEALHQ</sequence>
<evidence type="ECO:0000313" key="13">
    <source>
        <dbReference type="Proteomes" id="UP000032568"/>
    </source>
</evidence>
<dbReference type="GO" id="GO:0044781">
    <property type="term" value="P:bacterial-type flagellum organization"/>
    <property type="evidence" value="ECO:0007669"/>
    <property type="project" value="UniProtKB-KW"/>
</dbReference>
<dbReference type="NCBIfam" id="NF004270">
    <property type="entry name" value="PRK05687.2-1"/>
    <property type="match status" value="1"/>
</dbReference>
<keyword evidence="12" id="KW-0282">Flagellum</keyword>
<proteinExistence type="inferred from homology"/>
<reference evidence="12 13" key="2">
    <citation type="journal article" date="2022" name="Mar. Drugs">
        <title>Bioassay-Guided Fractionation Leads to the Detection of Cholic Acid Generated by the Rare Thalassomonas sp.</title>
        <authorList>
            <person name="Pheiffer F."/>
            <person name="Schneider Y.K."/>
            <person name="Hansen E.H."/>
            <person name="Andersen J.H."/>
            <person name="Isaksson J."/>
            <person name="Busche T."/>
            <person name="R C."/>
            <person name="Kalinowski J."/>
            <person name="Zyl L.V."/>
            <person name="Trindade M."/>
        </authorList>
    </citation>
    <scope>NUCLEOTIDE SEQUENCE [LARGE SCALE GENOMIC DNA]</scope>
    <source>
        <strain evidence="12 13">A5K-106</strain>
    </source>
</reference>
<keyword evidence="12" id="KW-0966">Cell projection</keyword>
<comment type="similarity">
    <text evidence="3">Belongs to the FliH family.</text>
</comment>
<organism evidence="12 13">
    <name type="scientific">Thalassomonas actiniarum</name>
    <dbReference type="NCBI Taxonomy" id="485447"/>
    <lineage>
        <taxon>Bacteria</taxon>
        <taxon>Pseudomonadati</taxon>
        <taxon>Pseudomonadota</taxon>
        <taxon>Gammaproteobacteria</taxon>
        <taxon>Alteromonadales</taxon>
        <taxon>Colwelliaceae</taxon>
        <taxon>Thalassomonas</taxon>
    </lineage>
</organism>
<dbReference type="EMBL" id="CP059735">
    <property type="protein sequence ID" value="WDE00491.1"/>
    <property type="molecule type" value="Genomic_DNA"/>
</dbReference>
<evidence type="ECO:0000256" key="8">
    <source>
        <dbReference type="ARBA" id="ARBA00022927"/>
    </source>
</evidence>
<dbReference type="GO" id="GO:0005829">
    <property type="term" value="C:cytosol"/>
    <property type="evidence" value="ECO:0007669"/>
    <property type="project" value="TreeGrafter"/>
</dbReference>
<dbReference type="PRINTS" id="PR01003">
    <property type="entry name" value="FLGFLIH"/>
</dbReference>